<organism evidence="1">
    <name type="scientific">Sediminibacterium sp. KACHI17</name>
    <dbReference type="NCBI Taxonomy" id="1751071"/>
    <lineage>
        <taxon>Bacteria</taxon>
        <taxon>Pseudomonadati</taxon>
        <taxon>Bacteroidota</taxon>
        <taxon>Chitinophagia</taxon>
        <taxon>Chitinophagales</taxon>
        <taxon>Chitinophagaceae</taxon>
        <taxon>Sediminibacterium</taxon>
    </lineage>
</organism>
<sequence>MYILGHEKSNLLRFYVFAFTKFLLALRKSLMQFRDRSTIIQSKKNNIMEKQTIQSIVKGLALSTVFAVGTLFNATANNAVSGTDAASKAEIKYAGSSKEQVSFNIKFNNPTGKKFTLLVLDAKGDLFFKEHYNAKSFDKRLVLSQDDADKLTFRIQQGEETFSEKINVFLSETESRKNSGK</sequence>
<dbReference type="AlphaFoldDB" id="A0AAT9GJ83"/>
<reference evidence="1" key="1">
    <citation type="submission" date="2024-02" db="EMBL/GenBank/DDBJ databases">
        <title>Sediminibacterium planktonica sp. nov. and Sediminibacterium longus sp. nov., isolated from surface lake and river water.</title>
        <authorList>
            <person name="Watanabe K."/>
            <person name="Takemine S."/>
            <person name="Ishii Y."/>
            <person name="Ogata Y."/>
            <person name="Shindo C."/>
            <person name="Suda W."/>
        </authorList>
    </citation>
    <scope>NUCLEOTIDE SEQUENCE</scope>
    <source>
        <strain evidence="1">KACHI17</strain>
    </source>
</reference>
<name>A0AAT9GJ83_9BACT</name>
<evidence type="ECO:0000313" key="1">
    <source>
        <dbReference type="EMBL" id="BFG70693.1"/>
    </source>
</evidence>
<protein>
    <submittedName>
        <fullName evidence="1">Uncharacterized protein</fullName>
    </submittedName>
</protein>
<proteinExistence type="predicted"/>
<accession>A0AAT9GJ83</accession>
<gene>
    <name evidence="1" type="ORF">KACHI17_15740</name>
</gene>
<dbReference type="EMBL" id="AP029612">
    <property type="protein sequence ID" value="BFG70693.1"/>
    <property type="molecule type" value="Genomic_DNA"/>
</dbReference>